<accession>A0ABW8K2B2</accession>
<dbReference type="InterPro" id="IPR011051">
    <property type="entry name" value="RmlC_Cupin_sf"/>
</dbReference>
<dbReference type="Pfam" id="PF05726">
    <property type="entry name" value="Pirin_C"/>
    <property type="match status" value="1"/>
</dbReference>
<dbReference type="InterPro" id="IPR008778">
    <property type="entry name" value="Pirin_C_dom"/>
</dbReference>
<evidence type="ECO:0000256" key="2">
    <source>
        <dbReference type="RuleBase" id="RU003457"/>
    </source>
</evidence>
<dbReference type="CDD" id="cd02909">
    <property type="entry name" value="cupin_pirin_N"/>
    <property type="match status" value="1"/>
</dbReference>
<name>A0ABW8K2B2_9GAMM</name>
<dbReference type="RefSeq" id="WP_379987374.1">
    <property type="nucleotide sequence ID" value="NZ_JADIKD010000004.1"/>
</dbReference>
<keyword evidence="6" id="KW-1185">Reference proteome</keyword>
<dbReference type="PANTHER" id="PTHR13903:SF8">
    <property type="entry name" value="PIRIN"/>
    <property type="match status" value="1"/>
</dbReference>
<dbReference type="SUPFAM" id="SSF51182">
    <property type="entry name" value="RmlC-like cupins"/>
    <property type="match status" value="1"/>
</dbReference>
<proteinExistence type="inferred from homology"/>
<organism evidence="5 6">
    <name type="scientific">Dyella koreensis</name>
    <dbReference type="NCBI Taxonomy" id="311235"/>
    <lineage>
        <taxon>Bacteria</taxon>
        <taxon>Pseudomonadati</taxon>
        <taxon>Pseudomonadota</taxon>
        <taxon>Gammaproteobacteria</taxon>
        <taxon>Lysobacterales</taxon>
        <taxon>Rhodanobacteraceae</taxon>
        <taxon>Dyella</taxon>
    </lineage>
</organism>
<gene>
    <name evidence="5" type="ORF">ISS97_00265</name>
</gene>
<dbReference type="Proteomes" id="UP001620408">
    <property type="component" value="Unassembled WGS sequence"/>
</dbReference>
<dbReference type="Pfam" id="PF02678">
    <property type="entry name" value="Pirin"/>
    <property type="match status" value="1"/>
</dbReference>
<evidence type="ECO:0000259" key="3">
    <source>
        <dbReference type="Pfam" id="PF02678"/>
    </source>
</evidence>
<protein>
    <submittedName>
        <fullName evidence="5">Pirin family protein</fullName>
    </submittedName>
</protein>
<dbReference type="InterPro" id="IPR012093">
    <property type="entry name" value="Pirin"/>
</dbReference>
<dbReference type="InterPro" id="IPR003829">
    <property type="entry name" value="Pirin_N_dom"/>
</dbReference>
<dbReference type="PANTHER" id="PTHR13903">
    <property type="entry name" value="PIRIN-RELATED"/>
    <property type="match status" value="1"/>
</dbReference>
<dbReference type="EMBL" id="JADIKD010000004">
    <property type="protein sequence ID" value="MFK2915677.1"/>
    <property type="molecule type" value="Genomic_DNA"/>
</dbReference>
<feature type="domain" description="Pirin N-terminal" evidence="3">
    <location>
        <begin position="21"/>
        <end position="121"/>
    </location>
</feature>
<reference evidence="5 6" key="1">
    <citation type="submission" date="2020-10" db="EMBL/GenBank/DDBJ databases">
        <title>Phylogeny of dyella-like bacteria.</title>
        <authorList>
            <person name="Fu J."/>
        </authorList>
    </citation>
    <scope>NUCLEOTIDE SEQUENCE [LARGE SCALE GENOMIC DNA]</scope>
    <source>
        <strain evidence="5 6">BB4</strain>
    </source>
</reference>
<evidence type="ECO:0000259" key="4">
    <source>
        <dbReference type="Pfam" id="PF05726"/>
    </source>
</evidence>
<dbReference type="PIRSF" id="PIRSF006232">
    <property type="entry name" value="Pirin"/>
    <property type="match status" value="1"/>
</dbReference>
<evidence type="ECO:0000313" key="6">
    <source>
        <dbReference type="Proteomes" id="UP001620408"/>
    </source>
</evidence>
<comment type="similarity">
    <text evidence="1 2">Belongs to the pirin family.</text>
</comment>
<evidence type="ECO:0000313" key="5">
    <source>
        <dbReference type="EMBL" id="MFK2915677.1"/>
    </source>
</evidence>
<dbReference type="Gene3D" id="2.60.120.10">
    <property type="entry name" value="Jelly Rolls"/>
    <property type="match status" value="2"/>
</dbReference>
<sequence>MTERSIVRRIRGTDTSDGAGVKLKRIIGQPGLDMLDPFLLLDEFRSDQAGDYLAGFPEHPHRGFETVTYMLAGHMQHGDNHGNRGDLGPGSVQWMTAGRGILHSEMPQQENGLMWGFQLWVNLPAKDKMTDPRYQDIGPERIPVVHPSDGVEVKVIAGELLGATGPVAGITTAPIYLDISVQPGAQLEIPLPEGHSAFAYVFDGSDAQVAGDVLRRSELAVLSKGTSVRVAGRDAAARVLLVAGKPLGESVARYGPFVMNTPEEIHEAISDFRAGKF</sequence>
<evidence type="ECO:0000256" key="1">
    <source>
        <dbReference type="ARBA" id="ARBA00008416"/>
    </source>
</evidence>
<feature type="domain" description="Pirin C-terminal" evidence="4">
    <location>
        <begin position="176"/>
        <end position="277"/>
    </location>
</feature>
<comment type="caution">
    <text evidence="5">The sequence shown here is derived from an EMBL/GenBank/DDBJ whole genome shotgun (WGS) entry which is preliminary data.</text>
</comment>
<dbReference type="InterPro" id="IPR014710">
    <property type="entry name" value="RmlC-like_jellyroll"/>
</dbReference>
<dbReference type="CDD" id="cd02247">
    <property type="entry name" value="cupin_pirin_C"/>
    <property type="match status" value="1"/>
</dbReference>